<proteinExistence type="predicted"/>
<reference evidence="1" key="1">
    <citation type="submission" date="2023-03" db="EMBL/GenBank/DDBJ databases">
        <title>Chromosome-level genomes of two armyworms, Mythimna separata and Mythimna loreyi, provide insights into the biosynthesis and reception of sex pheromones.</title>
        <authorList>
            <person name="Zhao H."/>
        </authorList>
    </citation>
    <scope>NUCLEOTIDE SEQUENCE</scope>
    <source>
        <strain evidence="1">BeijingLab</strain>
    </source>
</reference>
<name>A0ACC2R4A4_9NEOP</name>
<dbReference type="Proteomes" id="UP001231649">
    <property type="component" value="Chromosome 11"/>
</dbReference>
<evidence type="ECO:0000313" key="1">
    <source>
        <dbReference type="EMBL" id="KAJ8733232.1"/>
    </source>
</evidence>
<accession>A0ACC2R4A4</accession>
<organism evidence="1 2">
    <name type="scientific">Mythimna loreyi</name>
    <dbReference type="NCBI Taxonomy" id="667449"/>
    <lineage>
        <taxon>Eukaryota</taxon>
        <taxon>Metazoa</taxon>
        <taxon>Ecdysozoa</taxon>
        <taxon>Arthropoda</taxon>
        <taxon>Hexapoda</taxon>
        <taxon>Insecta</taxon>
        <taxon>Pterygota</taxon>
        <taxon>Neoptera</taxon>
        <taxon>Endopterygota</taxon>
        <taxon>Lepidoptera</taxon>
        <taxon>Glossata</taxon>
        <taxon>Ditrysia</taxon>
        <taxon>Noctuoidea</taxon>
        <taxon>Noctuidae</taxon>
        <taxon>Noctuinae</taxon>
        <taxon>Hadenini</taxon>
        <taxon>Mythimna</taxon>
    </lineage>
</organism>
<comment type="caution">
    <text evidence="1">The sequence shown here is derived from an EMBL/GenBank/DDBJ whole genome shotgun (WGS) entry which is preliminary data.</text>
</comment>
<dbReference type="EMBL" id="CM056787">
    <property type="protein sequence ID" value="KAJ8733232.1"/>
    <property type="molecule type" value="Genomic_DNA"/>
</dbReference>
<gene>
    <name evidence="1" type="ORF">PYW08_001530</name>
</gene>
<sequence length="400" mass="45742">MSQTLEDLCISLKAVRQYLIKIGPKRRQGNILIQKSKEAGNFYEKYTSLIHTLSIDITEGKLSSADAELVNKFSSNIQTLYSEIGQLCSEDSSSDCGVNISTKMESFNLKTALSLLPQMTDEESNTKTLIDNIEYYSSILKNDDCKKELIKFVIKSRLSQSAKLKLNSHYLNVDDLTKDMRKELLPQKSAASIQDKLHRIRQNDLNIEDYGKKILEMFVELTISQSEGNSESYNILKHVNEKFAIKKFADGLRNRRLSTVIAARNYKSLKDAIQAAKEEETEGPSTSGDVMGMYQNNSDSHILFARRGQNHRGMRGGYTRVFTNQAYRTPNTRGRAYRGHSFSPQGMSMRRPQPRGRYNNHYNGRGNQWMSSERMRVADIEQLDNDKSVNCVTENKFFRE</sequence>
<evidence type="ECO:0000313" key="2">
    <source>
        <dbReference type="Proteomes" id="UP001231649"/>
    </source>
</evidence>
<protein>
    <submittedName>
        <fullName evidence="1">Uncharacterized protein</fullName>
    </submittedName>
</protein>
<keyword evidence="2" id="KW-1185">Reference proteome</keyword>